<dbReference type="InterPro" id="IPR012338">
    <property type="entry name" value="Beta-lactam/transpept-like"/>
</dbReference>
<dbReference type="Pfam" id="PF00768">
    <property type="entry name" value="Peptidase_S11"/>
    <property type="match status" value="1"/>
</dbReference>
<dbReference type="Gene3D" id="3.40.710.10">
    <property type="entry name" value="DD-peptidase/beta-lactamase superfamily"/>
    <property type="match status" value="1"/>
</dbReference>
<organism evidence="12 13">
    <name type="scientific">Desulfitobacterium hafniense (strain Y51)</name>
    <dbReference type="NCBI Taxonomy" id="138119"/>
    <lineage>
        <taxon>Bacteria</taxon>
        <taxon>Bacillati</taxon>
        <taxon>Bacillota</taxon>
        <taxon>Clostridia</taxon>
        <taxon>Eubacteriales</taxon>
        <taxon>Desulfitobacteriaceae</taxon>
        <taxon>Desulfitobacterium</taxon>
    </lineage>
</organism>
<feature type="active site" evidence="7">
    <location>
        <position position="125"/>
    </location>
</feature>
<dbReference type="InterPro" id="IPR001967">
    <property type="entry name" value="Peptidase_S11_N"/>
</dbReference>
<evidence type="ECO:0000259" key="11">
    <source>
        <dbReference type="Pfam" id="PF00768"/>
    </source>
</evidence>
<dbReference type="GO" id="GO:0009252">
    <property type="term" value="P:peptidoglycan biosynthetic process"/>
    <property type="evidence" value="ECO:0007669"/>
    <property type="project" value="UniProtKB-KW"/>
</dbReference>
<keyword evidence="6" id="KW-0961">Cell wall biogenesis/degradation</keyword>
<reference evidence="12 13" key="1">
    <citation type="journal article" date="2006" name="J. Bacteriol.">
        <title>Complete genome sequence of the dehalorespiring bacterium Desulfitobacterium hafniense Y51 and comparison with Dehalococcoides ethenogenes 195.</title>
        <authorList>
            <person name="Nonaka H."/>
            <person name="Keresztes G."/>
            <person name="Shinoda Y."/>
            <person name="Ikenaga Y."/>
            <person name="Abe M."/>
            <person name="Naito K."/>
            <person name="Inatomi K."/>
            <person name="Furukawa K."/>
            <person name="Inui M."/>
            <person name="Yukawa H."/>
        </authorList>
    </citation>
    <scope>NUCLEOTIDE SEQUENCE [LARGE SCALE GENOMIC DNA]</scope>
    <source>
        <strain evidence="12 13">Y51</strain>
    </source>
</reference>
<dbReference type="KEGG" id="dsy:DSY3708"/>
<dbReference type="GO" id="GO:0071555">
    <property type="term" value="P:cell wall organization"/>
    <property type="evidence" value="ECO:0007669"/>
    <property type="project" value="UniProtKB-KW"/>
</dbReference>
<evidence type="ECO:0000256" key="5">
    <source>
        <dbReference type="ARBA" id="ARBA00022984"/>
    </source>
</evidence>
<feature type="active site" description="Proton acceptor" evidence="7">
    <location>
        <position position="70"/>
    </location>
</feature>
<sequence>MEVLALRLITVLFTALAMLLNFAVPVFGSPDKVPVPEISSEGAILIDITTGQTLFAKNPDHPYEPASTTKIMSALIALEKGNLNDLVTAGPSVLDQELTQGTRIYLEPGEQVTLENLLYALLLNSANDAAVAIAEHIGGDIQGFTDLMNAKAKEIGALNTSFKNPSGLSADGHLTTARDLAMIARFAYQNPVFRDYVKTKTKIIPRNRENIPTEMYNINEFIWTEPTVTGMKTGYTSSAGNTYVATAERDGRALLGVVLKSPSKTSIYTDMRKLFEYGFTNFENVVYKPKGTALSSLMVGDTPVNLILTDEIIHTREIGSTAPPDISLHVLPIASELKEIRKDQVLTSVEIVEEDRVLNSFALMADSSVIPPIPPQPPSKKSFNWAAPIILILLLFLYMVYRRVSYLRRHRSIERKITAGRYRDRDLF</sequence>
<evidence type="ECO:0000256" key="10">
    <source>
        <dbReference type="SAM" id="Phobius"/>
    </source>
</evidence>
<feature type="domain" description="Peptidase S11 D-alanyl-D-alanine carboxypeptidase A N-terminal" evidence="11">
    <location>
        <begin position="34"/>
        <end position="261"/>
    </location>
</feature>
<evidence type="ECO:0000256" key="6">
    <source>
        <dbReference type="ARBA" id="ARBA00023316"/>
    </source>
</evidence>
<keyword evidence="10" id="KW-1133">Transmembrane helix</keyword>
<dbReference type="PANTHER" id="PTHR21581">
    <property type="entry name" value="D-ALANYL-D-ALANINE CARBOXYPEPTIDASE"/>
    <property type="match status" value="1"/>
</dbReference>
<keyword evidence="10" id="KW-0812">Transmembrane</keyword>
<evidence type="ECO:0000256" key="1">
    <source>
        <dbReference type="ARBA" id="ARBA00007164"/>
    </source>
</evidence>
<dbReference type="EMBL" id="AP008230">
    <property type="protein sequence ID" value="BAE85497.1"/>
    <property type="molecule type" value="Genomic_DNA"/>
</dbReference>
<keyword evidence="3" id="KW-0378">Hydrolase</keyword>
<protein>
    <recommendedName>
        <fullName evidence="11">Peptidase S11 D-alanyl-D-alanine carboxypeptidase A N-terminal domain-containing protein</fullName>
    </recommendedName>
</protein>
<evidence type="ECO:0000256" key="4">
    <source>
        <dbReference type="ARBA" id="ARBA00022960"/>
    </source>
</evidence>
<dbReference type="AlphaFoldDB" id="Q24R45"/>
<dbReference type="STRING" id="138119.DSY3708"/>
<dbReference type="GO" id="GO:0006508">
    <property type="term" value="P:proteolysis"/>
    <property type="evidence" value="ECO:0007669"/>
    <property type="project" value="InterPro"/>
</dbReference>
<comment type="similarity">
    <text evidence="1 9">Belongs to the peptidase S11 family.</text>
</comment>
<gene>
    <name evidence="12" type="ordered locus">DSY3708</name>
</gene>
<evidence type="ECO:0000313" key="12">
    <source>
        <dbReference type="EMBL" id="BAE85497.1"/>
    </source>
</evidence>
<evidence type="ECO:0000256" key="9">
    <source>
        <dbReference type="RuleBase" id="RU004016"/>
    </source>
</evidence>
<keyword evidence="5" id="KW-0573">Peptidoglycan synthesis</keyword>
<keyword evidence="10" id="KW-0472">Membrane</keyword>
<feature type="active site" description="Proton acceptor" evidence="7">
    <location>
        <position position="67"/>
    </location>
</feature>
<keyword evidence="4" id="KW-0133">Cell shape</keyword>
<dbReference type="GO" id="GO:0009002">
    <property type="term" value="F:serine-type D-Ala-D-Ala carboxypeptidase activity"/>
    <property type="evidence" value="ECO:0007669"/>
    <property type="project" value="InterPro"/>
</dbReference>
<keyword evidence="2" id="KW-0732">Signal</keyword>
<proteinExistence type="inferred from homology"/>
<dbReference type="HOGENOM" id="CLU_027070_7_3_9"/>
<feature type="binding site" evidence="8">
    <location>
        <position position="232"/>
    </location>
    <ligand>
        <name>substrate</name>
    </ligand>
</feature>
<keyword evidence="13" id="KW-1185">Reference proteome</keyword>
<dbReference type="Proteomes" id="UP000001946">
    <property type="component" value="Chromosome"/>
</dbReference>
<evidence type="ECO:0000256" key="8">
    <source>
        <dbReference type="PIRSR" id="PIRSR618044-2"/>
    </source>
</evidence>
<dbReference type="GO" id="GO:0008360">
    <property type="term" value="P:regulation of cell shape"/>
    <property type="evidence" value="ECO:0007669"/>
    <property type="project" value="UniProtKB-KW"/>
</dbReference>
<evidence type="ECO:0000313" key="13">
    <source>
        <dbReference type="Proteomes" id="UP000001946"/>
    </source>
</evidence>
<dbReference type="PANTHER" id="PTHR21581:SF6">
    <property type="entry name" value="TRAFFICKING PROTEIN PARTICLE COMPLEX SUBUNIT 12"/>
    <property type="match status" value="1"/>
</dbReference>
<evidence type="ECO:0000256" key="7">
    <source>
        <dbReference type="PIRSR" id="PIRSR618044-1"/>
    </source>
</evidence>
<dbReference type="eggNOG" id="COG1686">
    <property type="taxonomic scope" value="Bacteria"/>
</dbReference>
<evidence type="ECO:0000256" key="2">
    <source>
        <dbReference type="ARBA" id="ARBA00022729"/>
    </source>
</evidence>
<dbReference type="SUPFAM" id="SSF56601">
    <property type="entry name" value="beta-lactamase/transpeptidase-like"/>
    <property type="match status" value="1"/>
</dbReference>
<evidence type="ECO:0000256" key="3">
    <source>
        <dbReference type="ARBA" id="ARBA00022801"/>
    </source>
</evidence>
<feature type="transmembrane region" description="Helical" evidence="10">
    <location>
        <begin position="383"/>
        <end position="401"/>
    </location>
</feature>
<dbReference type="InterPro" id="IPR018044">
    <property type="entry name" value="Peptidase_S11"/>
</dbReference>
<accession>Q24R45</accession>
<name>Q24R45_DESHY</name>
<dbReference type="PRINTS" id="PR00725">
    <property type="entry name" value="DADACBPTASE1"/>
</dbReference>